<feature type="signal peptide" evidence="1">
    <location>
        <begin position="1"/>
        <end position="21"/>
    </location>
</feature>
<evidence type="ECO:0000256" key="1">
    <source>
        <dbReference type="SAM" id="SignalP"/>
    </source>
</evidence>
<feature type="chain" id="PRO_5045786246" evidence="1">
    <location>
        <begin position="22"/>
        <end position="233"/>
    </location>
</feature>
<dbReference type="Proteomes" id="UP000695000">
    <property type="component" value="Unplaced"/>
</dbReference>
<sequence length="233" mass="24826">MKHIFTFVCAVLLAAAQVTVAVEHCDSLGTLCYDDLGCTPVLGSDGCPSSYDCSQFSTAPDSCSFHGNVFNSGERILGTSGCNTHCICGGNGTTICPIVDCYHGPKINKECYNTYKLHGCCSTGEKCPPFGGLSTCTVDGETYREGEYFRPEGTCKACVCGTGFTGAFVEPFCETIKCDVELKANKIAENCAPAYRKNTDALCCPSYYVCQSESTVVSEVPSGVTTGKFSFKR</sequence>
<evidence type="ECO:0000313" key="3">
    <source>
        <dbReference type="Proteomes" id="UP000695000"/>
    </source>
</evidence>
<protein>
    <submittedName>
        <fullName evidence="4">Uncharacterized protein LOC108559470</fullName>
    </submittedName>
</protein>
<evidence type="ECO:0000313" key="4">
    <source>
        <dbReference type="RefSeq" id="XP_017772265.1"/>
    </source>
</evidence>
<dbReference type="GeneID" id="108559470"/>
<evidence type="ECO:0000259" key="2">
    <source>
        <dbReference type="PROSITE" id="PS50184"/>
    </source>
</evidence>
<dbReference type="InterPro" id="IPR001007">
    <property type="entry name" value="VWF_dom"/>
</dbReference>
<gene>
    <name evidence="4" type="primary">LOC108559470</name>
</gene>
<proteinExistence type="predicted"/>
<organism evidence="3 4">
    <name type="scientific">Nicrophorus vespilloides</name>
    <name type="common">Boreal carrion beetle</name>
    <dbReference type="NCBI Taxonomy" id="110193"/>
    <lineage>
        <taxon>Eukaryota</taxon>
        <taxon>Metazoa</taxon>
        <taxon>Ecdysozoa</taxon>
        <taxon>Arthropoda</taxon>
        <taxon>Hexapoda</taxon>
        <taxon>Insecta</taxon>
        <taxon>Pterygota</taxon>
        <taxon>Neoptera</taxon>
        <taxon>Endopterygota</taxon>
        <taxon>Coleoptera</taxon>
        <taxon>Polyphaga</taxon>
        <taxon>Staphyliniformia</taxon>
        <taxon>Silphidae</taxon>
        <taxon>Nicrophorinae</taxon>
        <taxon>Nicrophorus</taxon>
    </lineage>
</organism>
<reference evidence="4" key="1">
    <citation type="submission" date="2025-08" db="UniProtKB">
        <authorList>
            <consortium name="RefSeq"/>
        </authorList>
    </citation>
    <scope>IDENTIFICATION</scope>
    <source>
        <tissue evidence="4">Whole Larva</tissue>
    </source>
</reference>
<accession>A0ABM1MCG5</accession>
<feature type="domain" description="VWFC" evidence="2">
    <location>
        <begin position="134"/>
        <end position="211"/>
    </location>
</feature>
<keyword evidence="1" id="KW-0732">Signal</keyword>
<keyword evidence="3" id="KW-1185">Reference proteome</keyword>
<dbReference type="PROSITE" id="PS50184">
    <property type="entry name" value="VWFC_2"/>
    <property type="match status" value="1"/>
</dbReference>
<dbReference type="RefSeq" id="XP_017772265.1">
    <property type="nucleotide sequence ID" value="XM_017916776.1"/>
</dbReference>
<name>A0ABM1MCG5_NICVS</name>